<proteinExistence type="predicted"/>
<dbReference type="EMBL" id="MN738833">
    <property type="protein sequence ID" value="QHT38745.1"/>
    <property type="molecule type" value="Genomic_DNA"/>
</dbReference>
<dbReference type="Gene3D" id="3.40.50.1000">
    <property type="entry name" value="HAD superfamily/HAD-like"/>
    <property type="match status" value="1"/>
</dbReference>
<dbReference type="AlphaFoldDB" id="A0A6C0FJ38"/>
<evidence type="ECO:0008006" key="2">
    <source>
        <dbReference type="Google" id="ProtNLM"/>
    </source>
</evidence>
<evidence type="ECO:0000313" key="1">
    <source>
        <dbReference type="EMBL" id="QHT38745.1"/>
    </source>
</evidence>
<name>A0A6C0FJ38_9ZZZZ</name>
<reference evidence="1" key="1">
    <citation type="journal article" date="2020" name="Nature">
        <title>Giant virus diversity and host interactions through global metagenomics.</title>
        <authorList>
            <person name="Schulz F."/>
            <person name="Roux S."/>
            <person name="Paez-Espino D."/>
            <person name="Jungbluth S."/>
            <person name="Walsh D.A."/>
            <person name="Denef V.J."/>
            <person name="McMahon K.D."/>
            <person name="Konstantinidis K.T."/>
            <person name="Eloe-Fadrosh E.A."/>
            <person name="Kyrpides N.C."/>
            <person name="Woyke T."/>
        </authorList>
    </citation>
    <scope>NUCLEOTIDE SEQUENCE</scope>
    <source>
        <strain evidence="1">GVMAG-S-ERX556106-38</strain>
    </source>
</reference>
<accession>A0A6C0FJ38</accession>
<organism evidence="1">
    <name type="scientific">viral metagenome</name>
    <dbReference type="NCBI Taxonomy" id="1070528"/>
    <lineage>
        <taxon>unclassified sequences</taxon>
        <taxon>metagenomes</taxon>
        <taxon>organismal metagenomes</taxon>
    </lineage>
</organism>
<sequence>MTKVGLDFGKTIALIEEDKPFDNAFEVIKMIVNKYTSDNVFIVSKARQETSQFILSWLDRHNFYNLTGFSRENIYFVKDYADKRTIVDRLKINIFVDDSIKIVRALHSSENIEKIIWFEGGDPKLLKEIPKQYRNKIVIFKKWNKLYKTFCKN</sequence>
<dbReference type="InterPro" id="IPR023214">
    <property type="entry name" value="HAD_sf"/>
</dbReference>
<protein>
    <recommendedName>
        <fullName evidence="2">FCP1 homology domain-containing protein</fullName>
    </recommendedName>
</protein>